<feature type="compositionally biased region" description="Basic and acidic residues" evidence="1">
    <location>
        <begin position="271"/>
        <end position="281"/>
    </location>
</feature>
<feature type="compositionally biased region" description="Low complexity" evidence="1">
    <location>
        <begin position="10"/>
        <end position="20"/>
    </location>
</feature>
<gene>
    <name evidence="2" type="ORF">QBC46DRAFT_267467</name>
</gene>
<evidence type="ECO:0000313" key="3">
    <source>
        <dbReference type="Proteomes" id="UP001303473"/>
    </source>
</evidence>
<proteinExistence type="predicted"/>
<keyword evidence="3" id="KW-1185">Reference proteome</keyword>
<feature type="compositionally biased region" description="Basic and acidic residues" evidence="1">
    <location>
        <begin position="350"/>
        <end position="362"/>
    </location>
</feature>
<dbReference type="Proteomes" id="UP001303473">
    <property type="component" value="Unassembled WGS sequence"/>
</dbReference>
<protein>
    <submittedName>
        <fullName evidence="2">Uncharacterized protein</fullName>
    </submittedName>
</protein>
<feature type="region of interest" description="Disordered" evidence="1">
    <location>
        <begin position="350"/>
        <end position="387"/>
    </location>
</feature>
<feature type="region of interest" description="Disordered" evidence="1">
    <location>
        <begin position="40"/>
        <end position="111"/>
    </location>
</feature>
<feature type="compositionally biased region" description="Basic and acidic residues" evidence="1">
    <location>
        <begin position="219"/>
        <end position="228"/>
    </location>
</feature>
<sequence>MAVTSPVSPPDSKSSSWGTSIFKAPIPARTASHRVREWIKRSGSSSGTSAAAKVTAGPAGSEIVHHGGCRVGNSAEAPIAVAHDEPSLPSTTIRRRPQASRASSTDSRVTQWIDLYPEPLEALVVPKQRREASSSRPSKQSQSRSSLEDRPQQHRLSKSEGDLCPAPLRVRQTQTQTQMLVRKNSKWKPLPGLPSMWPATEKEGDNREKPVTARPDNPAIKDEKKTAPEIKPQTITHGNMHLRLPYGIASPPPTPDSGGTPSGTAQGQGEPKSDNSNEEGLRVSQPASITVSRSQRSAARHSRQERMWLHQNYRGEAPFLDAWGLNIKNEEDREEGSRILRDLMQAERETLGRKDSFAETDRKRLRGTGTDEPTSRGLEGDATDEFF</sequence>
<reference evidence="3" key="1">
    <citation type="journal article" date="2023" name="Mol. Phylogenet. Evol.">
        <title>Genome-scale phylogeny and comparative genomics of the fungal order Sordariales.</title>
        <authorList>
            <person name="Hensen N."/>
            <person name="Bonometti L."/>
            <person name="Westerberg I."/>
            <person name="Brannstrom I.O."/>
            <person name="Guillou S."/>
            <person name="Cros-Aarteil S."/>
            <person name="Calhoun S."/>
            <person name="Haridas S."/>
            <person name="Kuo A."/>
            <person name="Mondo S."/>
            <person name="Pangilinan J."/>
            <person name="Riley R."/>
            <person name="LaButti K."/>
            <person name="Andreopoulos B."/>
            <person name="Lipzen A."/>
            <person name="Chen C."/>
            <person name="Yan M."/>
            <person name="Daum C."/>
            <person name="Ng V."/>
            <person name="Clum A."/>
            <person name="Steindorff A."/>
            <person name="Ohm R.A."/>
            <person name="Martin F."/>
            <person name="Silar P."/>
            <person name="Natvig D.O."/>
            <person name="Lalanne C."/>
            <person name="Gautier V."/>
            <person name="Ament-Velasquez S.L."/>
            <person name="Kruys A."/>
            <person name="Hutchinson M.I."/>
            <person name="Powell A.J."/>
            <person name="Barry K."/>
            <person name="Miller A.N."/>
            <person name="Grigoriev I.V."/>
            <person name="Debuchy R."/>
            <person name="Gladieux P."/>
            <person name="Hiltunen Thoren M."/>
            <person name="Johannesson H."/>
        </authorList>
    </citation>
    <scope>NUCLEOTIDE SEQUENCE [LARGE SCALE GENOMIC DNA]</scope>
    <source>
        <strain evidence="3">CBS 340.73</strain>
    </source>
</reference>
<evidence type="ECO:0000256" key="1">
    <source>
        <dbReference type="SAM" id="MobiDB-lite"/>
    </source>
</evidence>
<organism evidence="2 3">
    <name type="scientific">Diplogelasinospora grovesii</name>
    <dbReference type="NCBI Taxonomy" id="303347"/>
    <lineage>
        <taxon>Eukaryota</taxon>
        <taxon>Fungi</taxon>
        <taxon>Dikarya</taxon>
        <taxon>Ascomycota</taxon>
        <taxon>Pezizomycotina</taxon>
        <taxon>Sordariomycetes</taxon>
        <taxon>Sordariomycetidae</taxon>
        <taxon>Sordariales</taxon>
        <taxon>Diplogelasinosporaceae</taxon>
        <taxon>Diplogelasinospora</taxon>
    </lineage>
</organism>
<dbReference type="AlphaFoldDB" id="A0AAN6N4W6"/>
<feature type="compositionally biased region" description="Low complexity" evidence="1">
    <location>
        <begin position="134"/>
        <end position="145"/>
    </location>
</feature>
<dbReference type="EMBL" id="MU853854">
    <property type="protein sequence ID" value="KAK3937467.1"/>
    <property type="molecule type" value="Genomic_DNA"/>
</dbReference>
<evidence type="ECO:0000313" key="2">
    <source>
        <dbReference type="EMBL" id="KAK3937467.1"/>
    </source>
</evidence>
<feature type="compositionally biased region" description="Low complexity" evidence="1">
    <location>
        <begin position="42"/>
        <end position="57"/>
    </location>
</feature>
<accession>A0AAN6N4W6</accession>
<feature type="compositionally biased region" description="Basic and acidic residues" evidence="1">
    <location>
        <begin position="146"/>
        <end position="161"/>
    </location>
</feature>
<comment type="caution">
    <text evidence="2">The sequence shown here is derived from an EMBL/GenBank/DDBJ whole genome shotgun (WGS) entry which is preliminary data.</text>
</comment>
<feature type="region of interest" description="Disordered" evidence="1">
    <location>
        <begin position="1"/>
        <end position="20"/>
    </location>
</feature>
<name>A0AAN6N4W6_9PEZI</name>
<feature type="compositionally biased region" description="Polar residues" evidence="1">
    <location>
        <begin position="100"/>
        <end position="110"/>
    </location>
</feature>
<feature type="region of interest" description="Disordered" evidence="1">
    <location>
        <begin position="123"/>
        <end position="303"/>
    </location>
</feature>
<feature type="compositionally biased region" description="Basic and acidic residues" evidence="1">
    <location>
        <begin position="200"/>
        <end position="211"/>
    </location>
</feature>